<feature type="transmembrane region" description="Helical" evidence="2">
    <location>
        <begin position="49"/>
        <end position="69"/>
    </location>
</feature>
<evidence type="ECO:0000256" key="1">
    <source>
        <dbReference type="SAM" id="MobiDB-lite"/>
    </source>
</evidence>
<evidence type="ECO:0000256" key="2">
    <source>
        <dbReference type="SAM" id="Phobius"/>
    </source>
</evidence>
<dbReference type="GeneID" id="19464341"/>
<accession>S3DFN8</accession>
<feature type="compositionally biased region" description="Polar residues" evidence="1">
    <location>
        <begin position="170"/>
        <end position="188"/>
    </location>
</feature>
<name>S3DFN8_GLAL2</name>
<feature type="transmembrane region" description="Helical" evidence="2">
    <location>
        <begin position="20"/>
        <end position="43"/>
    </location>
</feature>
<dbReference type="STRING" id="1116229.S3DFN8"/>
<keyword evidence="2" id="KW-1133">Transmembrane helix</keyword>
<dbReference type="AlphaFoldDB" id="S3DFN8"/>
<evidence type="ECO:0000313" key="5">
    <source>
        <dbReference type="Proteomes" id="UP000016922"/>
    </source>
</evidence>
<keyword evidence="5" id="KW-1185">Reference proteome</keyword>
<feature type="transmembrane region" description="Helical" evidence="2">
    <location>
        <begin position="90"/>
        <end position="107"/>
    </location>
</feature>
<evidence type="ECO:0000313" key="4">
    <source>
        <dbReference type="EMBL" id="EPE35949.1"/>
    </source>
</evidence>
<evidence type="ECO:0000259" key="3">
    <source>
        <dbReference type="Pfam" id="PF24535"/>
    </source>
</evidence>
<sequence>MFGKSSDSKIMGPGYITFNIIRVLNIIALTLVAVASWVMLVMTLKTSKFFFFDGSSHFITSVVAVFLIVSECNLFKRYYAKNWPNFSEQAGFVPLGLAMVILGFNTLGNLNKQATSVENLGLALWRIVIAAGVLSSLIGLANIITTFIFSNIKLGITGRMVRENGATAAPKNNDSPRNSYSFSRSASMSKENTILPSYQAPTSPEDRRRSRFGLKFPIRMSGIGKPMPTSEHVSQWDDRSSPIVPDVKRPDTALHPALAPPQPAYGLARSRSSVYSEVSNMTRF</sequence>
<dbReference type="RefSeq" id="XP_008076767.1">
    <property type="nucleotide sequence ID" value="XM_008078576.1"/>
</dbReference>
<gene>
    <name evidence="4" type="ORF">GLAREA_05287</name>
</gene>
<dbReference type="KEGG" id="glz:GLAREA_05287"/>
<feature type="domain" description="DUF7598" evidence="3">
    <location>
        <begin position="14"/>
        <end position="148"/>
    </location>
</feature>
<organism evidence="4 5">
    <name type="scientific">Glarea lozoyensis (strain ATCC 20868 / MF5171)</name>
    <dbReference type="NCBI Taxonomy" id="1116229"/>
    <lineage>
        <taxon>Eukaryota</taxon>
        <taxon>Fungi</taxon>
        <taxon>Dikarya</taxon>
        <taxon>Ascomycota</taxon>
        <taxon>Pezizomycotina</taxon>
        <taxon>Leotiomycetes</taxon>
        <taxon>Helotiales</taxon>
        <taxon>Helotiaceae</taxon>
        <taxon>Glarea</taxon>
    </lineage>
</organism>
<reference evidence="4 5" key="1">
    <citation type="journal article" date="2013" name="BMC Genomics">
        <title>Genomics-driven discovery of the pneumocandin biosynthetic gene cluster in the fungus Glarea lozoyensis.</title>
        <authorList>
            <person name="Chen L."/>
            <person name="Yue Q."/>
            <person name="Zhang X."/>
            <person name="Xiang M."/>
            <person name="Wang C."/>
            <person name="Li S."/>
            <person name="Che Y."/>
            <person name="Ortiz-Lopez F.J."/>
            <person name="Bills G.F."/>
            <person name="Liu X."/>
            <person name="An Z."/>
        </authorList>
    </citation>
    <scope>NUCLEOTIDE SEQUENCE [LARGE SCALE GENOMIC DNA]</scope>
    <source>
        <strain evidence="5">ATCC 20868 / MF5171</strain>
    </source>
</reference>
<dbReference type="eggNOG" id="ENOG502SAQI">
    <property type="taxonomic scope" value="Eukaryota"/>
</dbReference>
<keyword evidence="2" id="KW-0472">Membrane</keyword>
<feature type="region of interest" description="Disordered" evidence="1">
    <location>
        <begin position="166"/>
        <end position="188"/>
    </location>
</feature>
<dbReference type="OrthoDB" id="5327148at2759"/>
<dbReference type="InterPro" id="IPR056019">
    <property type="entry name" value="DUF7598"/>
</dbReference>
<feature type="transmembrane region" description="Helical" evidence="2">
    <location>
        <begin position="127"/>
        <end position="152"/>
    </location>
</feature>
<protein>
    <recommendedName>
        <fullName evidence="3">DUF7598 domain-containing protein</fullName>
    </recommendedName>
</protein>
<dbReference type="OMA" id="FWRIVIS"/>
<keyword evidence="2" id="KW-0812">Transmembrane</keyword>
<dbReference type="Pfam" id="PF24535">
    <property type="entry name" value="DUF7598"/>
    <property type="match status" value="1"/>
</dbReference>
<dbReference type="Proteomes" id="UP000016922">
    <property type="component" value="Unassembled WGS sequence"/>
</dbReference>
<dbReference type="HOGENOM" id="CLU_066685_1_0_1"/>
<proteinExistence type="predicted"/>
<dbReference type="EMBL" id="KE145353">
    <property type="protein sequence ID" value="EPE35949.1"/>
    <property type="molecule type" value="Genomic_DNA"/>
</dbReference>